<protein>
    <submittedName>
        <fullName evidence="1">Uncharacterized protein</fullName>
    </submittedName>
</protein>
<name>A0A644UBT1_9ZZZZ</name>
<sequence length="29" mass="3548">MQNRQVFKEREVHRINNFEAVVNAEFDNI</sequence>
<organism evidence="1">
    <name type="scientific">bioreactor metagenome</name>
    <dbReference type="NCBI Taxonomy" id="1076179"/>
    <lineage>
        <taxon>unclassified sequences</taxon>
        <taxon>metagenomes</taxon>
        <taxon>ecological metagenomes</taxon>
    </lineage>
</organism>
<evidence type="ECO:0000313" key="1">
    <source>
        <dbReference type="EMBL" id="MPL76290.1"/>
    </source>
</evidence>
<gene>
    <name evidence="1" type="ORF">SDC9_22135</name>
</gene>
<comment type="caution">
    <text evidence="1">The sequence shown here is derived from an EMBL/GenBank/DDBJ whole genome shotgun (WGS) entry which is preliminary data.</text>
</comment>
<dbReference type="AlphaFoldDB" id="A0A644UBT1"/>
<dbReference type="EMBL" id="VSSQ01000096">
    <property type="protein sequence ID" value="MPL76290.1"/>
    <property type="molecule type" value="Genomic_DNA"/>
</dbReference>
<reference evidence="1" key="1">
    <citation type="submission" date="2019-08" db="EMBL/GenBank/DDBJ databases">
        <authorList>
            <person name="Kucharzyk K."/>
            <person name="Murdoch R.W."/>
            <person name="Higgins S."/>
            <person name="Loffler F."/>
        </authorList>
    </citation>
    <scope>NUCLEOTIDE SEQUENCE</scope>
</reference>
<accession>A0A644UBT1</accession>
<proteinExistence type="predicted"/>